<evidence type="ECO:0000256" key="1">
    <source>
        <dbReference type="SAM" id="SignalP"/>
    </source>
</evidence>
<name>A0ABW3PEM2_9LACO</name>
<protein>
    <recommendedName>
        <fullName evidence="4">Surface layer protein A domain-containing protein</fullName>
    </recommendedName>
</protein>
<sequence length="137" mass="14845">MMKKMTKLVSVVALALPLAFATPLAASASTQATQTTQATKAKKYSYTIKKSYFYKKAKTYHTKDASPTVYKAAIGADTSSFVLTKKGKLKSATTYYVTKAVKTDATKTKKSKTFFYVKGHGWVAASALTAGQFKQAD</sequence>
<feature type="signal peptide" evidence="1">
    <location>
        <begin position="1"/>
        <end position="28"/>
    </location>
</feature>
<dbReference type="RefSeq" id="WP_382389727.1">
    <property type="nucleotide sequence ID" value="NZ_JBHTLH010000011.1"/>
</dbReference>
<keyword evidence="3" id="KW-1185">Reference proteome</keyword>
<dbReference type="Proteomes" id="UP001597156">
    <property type="component" value="Unassembled WGS sequence"/>
</dbReference>
<organism evidence="2 3">
    <name type="scientific">Lentilactobacillus raoultii</name>
    <dbReference type="NCBI Taxonomy" id="1987503"/>
    <lineage>
        <taxon>Bacteria</taxon>
        <taxon>Bacillati</taxon>
        <taxon>Bacillota</taxon>
        <taxon>Bacilli</taxon>
        <taxon>Lactobacillales</taxon>
        <taxon>Lactobacillaceae</taxon>
        <taxon>Lentilactobacillus</taxon>
    </lineage>
</organism>
<feature type="chain" id="PRO_5046793566" description="Surface layer protein A domain-containing protein" evidence="1">
    <location>
        <begin position="29"/>
        <end position="137"/>
    </location>
</feature>
<dbReference type="EMBL" id="JBHTLH010000011">
    <property type="protein sequence ID" value="MFD1124608.1"/>
    <property type="molecule type" value="Genomic_DNA"/>
</dbReference>
<proteinExistence type="predicted"/>
<comment type="caution">
    <text evidence="2">The sequence shown here is derived from an EMBL/GenBank/DDBJ whole genome shotgun (WGS) entry which is preliminary data.</text>
</comment>
<gene>
    <name evidence="2" type="ORF">ACFQ22_04430</name>
</gene>
<accession>A0ABW3PEM2</accession>
<reference evidence="3" key="1">
    <citation type="journal article" date="2019" name="Int. J. Syst. Evol. Microbiol.">
        <title>The Global Catalogue of Microorganisms (GCM) 10K type strain sequencing project: providing services to taxonomists for standard genome sequencing and annotation.</title>
        <authorList>
            <consortium name="The Broad Institute Genomics Platform"/>
            <consortium name="The Broad Institute Genome Sequencing Center for Infectious Disease"/>
            <person name="Wu L."/>
            <person name="Ma J."/>
        </authorList>
    </citation>
    <scope>NUCLEOTIDE SEQUENCE [LARGE SCALE GENOMIC DNA]</scope>
    <source>
        <strain evidence="3">CCUG 71848</strain>
    </source>
</reference>
<keyword evidence="1" id="KW-0732">Signal</keyword>
<evidence type="ECO:0008006" key="4">
    <source>
        <dbReference type="Google" id="ProtNLM"/>
    </source>
</evidence>
<evidence type="ECO:0000313" key="3">
    <source>
        <dbReference type="Proteomes" id="UP001597156"/>
    </source>
</evidence>
<evidence type="ECO:0000313" key="2">
    <source>
        <dbReference type="EMBL" id="MFD1124608.1"/>
    </source>
</evidence>